<protein>
    <recommendedName>
        <fullName evidence="1">dATP/dGTP diphosphohydrolase N-terminal domain-containing protein</fullName>
    </recommendedName>
</protein>
<feature type="domain" description="dATP/dGTP diphosphohydrolase N-terminal" evidence="1">
    <location>
        <begin position="12"/>
        <end position="106"/>
    </location>
</feature>
<reference evidence="2 3" key="1">
    <citation type="submission" date="2012-02" db="EMBL/GenBank/DDBJ databases">
        <title>Improved High-Quality Draft sequence of Microvirga sp. WSM3557.</title>
        <authorList>
            <consortium name="US DOE Joint Genome Institute"/>
            <person name="Lucas S."/>
            <person name="Han J."/>
            <person name="Lapidus A."/>
            <person name="Cheng J.-F."/>
            <person name="Goodwin L."/>
            <person name="Pitluck S."/>
            <person name="Peters L."/>
            <person name="Zhang X."/>
            <person name="Detter J.C."/>
            <person name="Han C."/>
            <person name="Tapia R."/>
            <person name="Land M."/>
            <person name="Hauser L."/>
            <person name="Kyrpides N."/>
            <person name="Ivanova N."/>
            <person name="Pagani I."/>
            <person name="Brau L."/>
            <person name="Yates R."/>
            <person name="O'Hara G."/>
            <person name="Rui T."/>
            <person name="Howieson J."/>
            <person name="Reeve W."/>
            <person name="Woyke T."/>
        </authorList>
    </citation>
    <scope>NUCLEOTIDE SEQUENCE [LARGE SCALE GENOMIC DNA]</scope>
    <source>
        <strain evidence="2 3">WSM3557</strain>
    </source>
</reference>
<dbReference type="HOGENOM" id="CLU_168205_0_0_5"/>
<keyword evidence="3" id="KW-1185">Reference proteome</keyword>
<evidence type="ECO:0000313" key="3">
    <source>
        <dbReference type="Proteomes" id="UP000003947"/>
    </source>
</evidence>
<accession>I4YP78</accession>
<evidence type="ECO:0000259" key="1">
    <source>
        <dbReference type="Pfam" id="PF18909"/>
    </source>
</evidence>
<gene>
    <name evidence="2" type="ORF">MicloDRAFT_00064970</name>
</gene>
<evidence type="ECO:0000313" key="2">
    <source>
        <dbReference type="EMBL" id="EIM25770.1"/>
    </source>
</evidence>
<organism evidence="2 3">
    <name type="scientific">Microvirga lotononidis</name>
    <dbReference type="NCBI Taxonomy" id="864069"/>
    <lineage>
        <taxon>Bacteria</taxon>
        <taxon>Pseudomonadati</taxon>
        <taxon>Pseudomonadota</taxon>
        <taxon>Alphaproteobacteria</taxon>
        <taxon>Hyphomicrobiales</taxon>
        <taxon>Methylobacteriaceae</taxon>
        <taxon>Microvirga</taxon>
    </lineage>
</organism>
<dbReference type="Proteomes" id="UP000003947">
    <property type="component" value="Unassembled WGS sequence"/>
</dbReference>
<dbReference type="PATRIC" id="fig|864069.3.peg.6951"/>
<sequence>MQVGRMQVAAFKKDDAGKPRWSLLPWDVLLGVVHILGFGADKYGPDNWCAGADWSRYYNSTQRHLIAFWMGERADPESGRSHLLHAICGLLFLAAYEIRGIGKDDRPSLSADPSPSTASDKS</sequence>
<dbReference type="AlphaFoldDB" id="I4YP78"/>
<dbReference type="EMBL" id="JH660647">
    <property type="protein sequence ID" value="EIM25770.1"/>
    <property type="molecule type" value="Genomic_DNA"/>
</dbReference>
<dbReference type="RefSeq" id="WP_009494513.1">
    <property type="nucleotide sequence ID" value="NZ_CP141048.1"/>
</dbReference>
<dbReference type="Pfam" id="PF18909">
    <property type="entry name" value="dGTP_diPhyd_N"/>
    <property type="match status" value="1"/>
</dbReference>
<name>I4YP78_9HYPH</name>
<proteinExistence type="predicted"/>
<dbReference type="eggNOG" id="ENOG50337Y3">
    <property type="taxonomic scope" value="Bacteria"/>
</dbReference>
<dbReference type="InterPro" id="IPR044038">
    <property type="entry name" value="dATP/dGTP_diPOhydrolase_N"/>
</dbReference>